<keyword evidence="1 8" id="KW-0028">Amino-acid biosynthesis</keyword>
<dbReference type="PANTHER" id="PTHR21064:SF6">
    <property type="entry name" value="AMINOGLYCOSIDE PHOSPHOTRANSFERASE DOMAIN-CONTAINING PROTEIN"/>
    <property type="match status" value="1"/>
</dbReference>
<dbReference type="HAMAP" id="MF_00301">
    <property type="entry name" value="Homoser_kinase_2"/>
    <property type="match status" value="1"/>
</dbReference>
<evidence type="ECO:0000313" key="12">
    <source>
        <dbReference type="Proteomes" id="UP000252357"/>
    </source>
</evidence>
<evidence type="ECO:0000256" key="8">
    <source>
        <dbReference type="HAMAP-Rule" id="MF_00301"/>
    </source>
</evidence>
<dbReference type="CDD" id="cd05153">
    <property type="entry name" value="HomoserineK_II"/>
    <property type="match status" value="1"/>
</dbReference>
<dbReference type="AlphaFoldDB" id="A0A368L6W7"/>
<comment type="catalytic activity">
    <reaction evidence="8">
        <text>L-homoserine + ATP = O-phospho-L-homoserine + ADP + H(+)</text>
        <dbReference type="Rhea" id="RHEA:13985"/>
        <dbReference type="ChEBI" id="CHEBI:15378"/>
        <dbReference type="ChEBI" id="CHEBI:30616"/>
        <dbReference type="ChEBI" id="CHEBI:57476"/>
        <dbReference type="ChEBI" id="CHEBI:57590"/>
        <dbReference type="ChEBI" id="CHEBI:456216"/>
        <dbReference type="EC" id="2.7.1.39"/>
    </reaction>
</comment>
<dbReference type="OrthoDB" id="9777460at2"/>
<evidence type="ECO:0000313" key="11">
    <source>
        <dbReference type="EMBL" id="RCS59251.1"/>
    </source>
</evidence>
<proteinExistence type="inferred from homology"/>
<dbReference type="RefSeq" id="WP_114401400.1">
    <property type="nucleotide sequence ID" value="NZ_QPGB01000001.1"/>
</dbReference>
<feature type="domain" description="Aminoglycoside phosphotransferase" evidence="10">
    <location>
        <begin position="27"/>
        <end position="262"/>
    </location>
</feature>
<dbReference type="GO" id="GO:0004413">
    <property type="term" value="F:homoserine kinase activity"/>
    <property type="evidence" value="ECO:0007669"/>
    <property type="project" value="UniProtKB-UniRule"/>
</dbReference>
<comment type="similarity">
    <text evidence="7 8">Belongs to the pseudomonas-type ThrB family.</text>
</comment>
<dbReference type="SUPFAM" id="SSF56112">
    <property type="entry name" value="Protein kinase-like (PK-like)"/>
    <property type="match status" value="1"/>
</dbReference>
<dbReference type="Proteomes" id="UP000252357">
    <property type="component" value="Unassembled WGS sequence"/>
</dbReference>
<evidence type="ECO:0000256" key="2">
    <source>
        <dbReference type="ARBA" id="ARBA00022679"/>
    </source>
</evidence>
<keyword evidence="5 8" id="KW-0418">Kinase</keyword>
<reference evidence="11 12" key="1">
    <citation type="journal article" date="2018" name="Int. J. Syst. Evol. Microbiol.">
        <title>Parvibium lacunae gen. nov., sp. nov., a new member of the family Alcaligenaceae isolated from a freshwater pond.</title>
        <authorList>
            <person name="Chen W.M."/>
            <person name="Xie P.B."/>
            <person name="Hsu M.Y."/>
            <person name="Sheu S.Y."/>
        </authorList>
    </citation>
    <scope>NUCLEOTIDE SEQUENCE [LARGE SCALE GENOMIC DNA]</scope>
    <source>
        <strain evidence="11 12">KMB9</strain>
    </source>
</reference>
<evidence type="ECO:0000256" key="9">
    <source>
        <dbReference type="NCBIfam" id="TIGR00938"/>
    </source>
</evidence>
<evidence type="ECO:0000256" key="4">
    <source>
        <dbReference type="ARBA" id="ARBA00022741"/>
    </source>
</evidence>
<dbReference type="GO" id="GO:0005524">
    <property type="term" value="F:ATP binding"/>
    <property type="evidence" value="ECO:0007669"/>
    <property type="project" value="UniProtKB-KW"/>
</dbReference>
<keyword evidence="12" id="KW-1185">Reference proteome</keyword>
<dbReference type="InterPro" id="IPR005280">
    <property type="entry name" value="Homoserine_kinase_II"/>
</dbReference>
<dbReference type="PANTHER" id="PTHR21064">
    <property type="entry name" value="AMINOGLYCOSIDE PHOSPHOTRANSFERASE DOMAIN-CONTAINING PROTEIN-RELATED"/>
    <property type="match status" value="1"/>
</dbReference>
<keyword evidence="3 8" id="KW-0791">Threonine biosynthesis</keyword>
<dbReference type="NCBIfam" id="NF003558">
    <property type="entry name" value="PRK05231.1"/>
    <property type="match status" value="1"/>
</dbReference>
<dbReference type="EC" id="2.7.1.39" evidence="8 9"/>
<evidence type="ECO:0000256" key="5">
    <source>
        <dbReference type="ARBA" id="ARBA00022777"/>
    </source>
</evidence>
<dbReference type="GO" id="GO:0009088">
    <property type="term" value="P:threonine biosynthetic process"/>
    <property type="evidence" value="ECO:0007669"/>
    <property type="project" value="UniProtKB-UniRule"/>
</dbReference>
<name>A0A368L6W7_9BURK</name>
<dbReference type="InterPro" id="IPR050249">
    <property type="entry name" value="Pseudomonas-type_ThrB"/>
</dbReference>
<dbReference type="Pfam" id="PF01636">
    <property type="entry name" value="APH"/>
    <property type="match status" value="1"/>
</dbReference>
<keyword evidence="2 8" id="KW-0808">Transferase</keyword>
<evidence type="ECO:0000256" key="1">
    <source>
        <dbReference type="ARBA" id="ARBA00022605"/>
    </source>
</evidence>
<dbReference type="UniPathway" id="UPA00050">
    <property type="reaction ID" value="UER00064"/>
</dbReference>
<sequence>MAVFTDVSPAQLQDWLNHSNLGQLTALEGIASGIENTNYFVDVTRAGESHHYVLTLFEKLTPTELPFYLGLMHHLAAKGIPVPAPVRLSNGIFWGELNGKPCALVTRLQGRSVLQPSAAQCAAMGSWLARMHQAGADFALQQPNLRGLSWWQATAPVVAPYLPADIQRLLEDELALQTTHAMTTGYQDLPRGPVHADLFRDNALMIDDTLGGIIDFYFAGCDTWLFDLAVTLNDWCIDVATGELQAGACQAFLSAYHAVQPFTQQEAENWEMALRAAALRFWISRLYDFYLPRPAAMLTPKDPRHFERILIARRAGRYPVLPQS</sequence>
<dbReference type="EMBL" id="QPGB01000001">
    <property type="protein sequence ID" value="RCS59251.1"/>
    <property type="molecule type" value="Genomic_DNA"/>
</dbReference>
<accession>A0A368L6W7</accession>
<dbReference type="Gene3D" id="3.30.200.20">
    <property type="entry name" value="Phosphorylase Kinase, domain 1"/>
    <property type="match status" value="1"/>
</dbReference>
<keyword evidence="6 8" id="KW-0067">ATP-binding</keyword>
<dbReference type="NCBIfam" id="TIGR00938">
    <property type="entry name" value="thrB_alt"/>
    <property type="match status" value="1"/>
</dbReference>
<evidence type="ECO:0000256" key="6">
    <source>
        <dbReference type="ARBA" id="ARBA00022840"/>
    </source>
</evidence>
<evidence type="ECO:0000256" key="7">
    <source>
        <dbReference type="ARBA" id="ARBA00038240"/>
    </source>
</evidence>
<evidence type="ECO:0000256" key="3">
    <source>
        <dbReference type="ARBA" id="ARBA00022697"/>
    </source>
</evidence>
<comment type="pathway">
    <text evidence="8">Amino-acid biosynthesis; L-threonine biosynthesis; L-threonine from L-aspartate: step 4/5.</text>
</comment>
<dbReference type="InterPro" id="IPR011009">
    <property type="entry name" value="Kinase-like_dom_sf"/>
</dbReference>
<comment type="caution">
    <text evidence="11">The sequence shown here is derived from an EMBL/GenBank/DDBJ whole genome shotgun (WGS) entry which is preliminary data.</text>
</comment>
<organism evidence="11 12">
    <name type="scientific">Parvibium lacunae</name>
    <dbReference type="NCBI Taxonomy" id="1888893"/>
    <lineage>
        <taxon>Bacteria</taxon>
        <taxon>Pseudomonadati</taxon>
        <taxon>Pseudomonadota</taxon>
        <taxon>Betaproteobacteria</taxon>
        <taxon>Burkholderiales</taxon>
        <taxon>Alcaligenaceae</taxon>
        <taxon>Parvibium</taxon>
    </lineage>
</organism>
<evidence type="ECO:0000259" key="10">
    <source>
        <dbReference type="Pfam" id="PF01636"/>
    </source>
</evidence>
<dbReference type="InterPro" id="IPR002575">
    <property type="entry name" value="Aminoglycoside_PTrfase"/>
</dbReference>
<keyword evidence="4 8" id="KW-0547">Nucleotide-binding</keyword>
<dbReference type="Gene3D" id="3.90.1200.10">
    <property type="match status" value="1"/>
</dbReference>
<protein>
    <recommendedName>
        <fullName evidence="8 9">Homoserine kinase</fullName>
        <shortName evidence="8">HK</shortName>
        <shortName evidence="8">HSK</shortName>
        <ecNumber evidence="8 9">2.7.1.39</ecNumber>
    </recommendedName>
</protein>
<gene>
    <name evidence="8" type="primary">thrB</name>
    <name evidence="11" type="ORF">DU000_00410</name>
</gene>